<name>A0ABP3GSS2_9ACTN</name>
<dbReference type="Pfam" id="PF00582">
    <property type="entry name" value="Usp"/>
    <property type="match status" value="2"/>
</dbReference>
<dbReference type="InterPro" id="IPR006015">
    <property type="entry name" value="Universal_stress_UspA"/>
</dbReference>
<evidence type="ECO:0000313" key="3">
    <source>
        <dbReference type="EMBL" id="GAA0353936.1"/>
    </source>
</evidence>
<evidence type="ECO:0000313" key="4">
    <source>
        <dbReference type="Proteomes" id="UP001500063"/>
    </source>
</evidence>
<accession>A0ABP3GSS2</accession>
<dbReference type="PANTHER" id="PTHR46268:SF6">
    <property type="entry name" value="UNIVERSAL STRESS PROTEIN UP12"/>
    <property type="match status" value="1"/>
</dbReference>
<evidence type="ECO:0000256" key="1">
    <source>
        <dbReference type="ARBA" id="ARBA00008791"/>
    </source>
</evidence>
<dbReference type="Proteomes" id="UP001500063">
    <property type="component" value="Unassembled WGS sequence"/>
</dbReference>
<dbReference type="EMBL" id="BAAABW010000017">
    <property type="protein sequence ID" value="GAA0353936.1"/>
    <property type="molecule type" value="Genomic_DNA"/>
</dbReference>
<dbReference type="Gene3D" id="3.40.50.620">
    <property type="entry name" value="HUPs"/>
    <property type="match status" value="2"/>
</dbReference>
<comment type="caution">
    <text evidence="3">The sequence shown here is derived from an EMBL/GenBank/DDBJ whole genome shotgun (WGS) entry which is preliminary data.</text>
</comment>
<organism evidence="3 4">
    <name type="scientific">Streptomyces blastmyceticus</name>
    <dbReference type="NCBI Taxonomy" id="68180"/>
    <lineage>
        <taxon>Bacteria</taxon>
        <taxon>Bacillati</taxon>
        <taxon>Actinomycetota</taxon>
        <taxon>Actinomycetes</taxon>
        <taxon>Kitasatosporales</taxon>
        <taxon>Streptomycetaceae</taxon>
        <taxon>Streptomyces</taxon>
    </lineage>
</organism>
<feature type="domain" description="UspA" evidence="2">
    <location>
        <begin position="2"/>
        <end position="136"/>
    </location>
</feature>
<dbReference type="PRINTS" id="PR01438">
    <property type="entry name" value="UNVRSLSTRESS"/>
</dbReference>
<dbReference type="PANTHER" id="PTHR46268">
    <property type="entry name" value="STRESS RESPONSE PROTEIN NHAX"/>
    <property type="match status" value="1"/>
</dbReference>
<comment type="similarity">
    <text evidence="1">Belongs to the universal stress protein A family.</text>
</comment>
<dbReference type="RefSeq" id="WP_344118578.1">
    <property type="nucleotide sequence ID" value="NZ_BAAABW010000017.1"/>
</dbReference>
<dbReference type="InterPro" id="IPR014729">
    <property type="entry name" value="Rossmann-like_a/b/a_fold"/>
</dbReference>
<sequence length="288" mass="30625">MNPVITVGLDGSPESRSAALWAAREAQLRHRTLRMLHAWILLSPAAKEGTAEGDRNYWAKKIVDDAQQEIHKYFPDLPVVEDLVAEEPGTALLTAAAESRMLVLGSRGMSPIAAYFLGDVGLHVVARTTTPVVLVRAGEDAGETPPVQGDVVLGLGLHDPCDRVFEFAFDAAARRGVSVRAVHGRSLPAGAFAPWGIDPDMAEELAADARKALGDALRPWRAKFPAVDVTETVRLDSPAQVLVQEAAGAALLVTGRRQKRSALAPPIGPVLQAALHHAPCPVAVVAHE</sequence>
<evidence type="ECO:0000259" key="2">
    <source>
        <dbReference type="Pfam" id="PF00582"/>
    </source>
</evidence>
<dbReference type="SUPFAM" id="SSF52402">
    <property type="entry name" value="Adenine nucleotide alpha hydrolases-like"/>
    <property type="match status" value="2"/>
</dbReference>
<gene>
    <name evidence="3" type="ORF">GCM10010319_33890</name>
</gene>
<dbReference type="InterPro" id="IPR006016">
    <property type="entry name" value="UspA"/>
</dbReference>
<protein>
    <submittedName>
        <fullName evidence="3">Universal stress protein</fullName>
    </submittedName>
</protein>
<proteinExistence type="inferred from homology"/>
<reference evidence="4" key="1">
    <citation type="journal article" date="2019" name="Int. J. Syst. Evol. Microbiol.">
        <title>The Global Catalogue of Microorganisms (GCM) 10K type strain sequencing project: providing services to taxonomists for standard genome sequencing and annotation.</title>
        <authorList>
            <consortium name="The Broad Institute Genomics Platform"/>
            <consortium name="The Broad Institute Genome Sequencing Center for Infectious Disease"/>
            <person name="Wu L."/>
            <person name="Ma J."/>
        </authorList>
    </citation>
    <scope>NUCLEOTIDE SEQUENCE [LARGE SCALE GENOMIC DNA]</scope>
    <source>
        <strain evidence="4">JCM 4565</strain>
    </source>
</reference>
<keyword evidence="4" id="KW-1185">Reference proteome</keyword>
<feature type="domain" description="UspA" evidence="2">
    <location>
        <begin position="151"/>
        <end position="285"/>
    </location>
</feature>